<gene>
    <name evidence="2" type="ORF">A628_03450</name>
</gene>
<organism evidence="2 3">
    <name type="scientific">Salmonella enterica subsp. enterica serovar Cubana str. 76814</name>
    <dbReference type="NCBI Taxonomy" id="1192560"/>
    <lineage>
        <taxon>Bacteria</taxon>
        <taxon>Pseudomonadati</taxon>
        <taxon>Pseudomonadota</taxon>
        <taxon>Gammaproteobacteria</taxon>
        <taxon>Enterobacterales</taxon>
        <taxon>Enterobacteriaceae</taxon>
        <taxon>Salmonella</taxon>
    </lineage>
</organism>
<reference evidence="2 3" key="1">
    <citation type="journal article" date="2014" name="Genome Announc.">
        <title>Whole-Genome Sequencing of Salmonella enterica subsp. enterica Serovar Cubana Strains Isolated from Agricultural Sources.</title>
        <authorList>
            <person name="Benahmed F.H."/>
            <person name="Gopinath G.R."/>
            <person name="Wang H."/>
            <person name="Jean-Gilles Beaubrun J."/>
            <person name="Grim C."/>
            <person name="Cheng C.M."/>
            <person name="McClelland M."/>
            <person name="Ayers S."/>
            <person name="Abbott J."/>
            <person name="Desai P."/>
            <person name="Frye J.G."/>
            <person name="Weinstock G."/>
            <person name="Hammack T.S."/>
            <person name="Hanes D.E."/>
            <person name="Rasmussen M.A."/>
            <person name="Davidson M.K."/>
        </authorList>
    </citation>
    <scope>NUCLEOTIDE SEQUENCE [LARGE SCALE GENOMIC DNA]</scope>
    <source>
        <strain evidence="2">76814</strain>
    </source>
</reference>
<name>V7IMH8_SALET</name>
<evidence type="ECO:0000313" key="3">
    <source>
        <dbReference type="Proteomes" id="UP000018534"/>
    </source>
</evidence>
<dbReference type="HOGENOM" id="CLU_3122443_0_0_6"/>
<dbReference type="AlphaFoldDB" id="V7IMH8"/>
<evidence type="ECO:0000313" key="2">
    <source>
        <dbReference type="EMBL" id="ETA86524.1"/>
    </source>
</evidence>
<accession>V7IMH8</accession>
<protein>
    <submittedName>
        <fullName evidence="2">Uncharacterized protein</fullName>
    </submittedName>
</protein>
<proteinExistence type="predicted"/>
<sequence>MADGATLIRPTVSTAGPRCKPDKRSAIRQGQRRKTRLMERVIYGCNQACF</sequence>
<comment type="caution">
    <text evidence="2">The sequence shown here is derived from an EMBL/GenBank/DDBJ whole genome shotgun (WGS) entry which is preliminary data.</text>
</comment>
<evidence type="ECO:0000256" key="1">
    <source>
        <dbReference type="SAM" id="MobiDB-lite"/>
    </source>
</evidence>
<feature type="region of interest" description="Disordered" evidence="1">
    <location>
        <begin position="1"/>
        <end position="33"/>
    </location>
</feature>
<dbReference type="EMBL" id="AZGR01000071">
    <property type="protein sequence ID" value="ETA86524.1"/>
    <property type="molecule type" value="Genomic_DNA"/>
</dbReference>
<dbReference type="Proteomes" id="UP000018534">
    <property type="component" value="Unassembled WGS sequence"/>
</dbReference>